<dbReference type="InterPro" id="IPR036736">
    <property type="entry name" value="ACP-like_sf"/>
</dbReference>
<organism evidence="1 2">
    <name type="scientific">Hoeflea marina</name>
    <dbReference type="NCBI Taxonomy" id="274592"/>
    <lineage>
        <taxon>Bacteria</taxon>
        <taxon>Pseudomonadati</taxon>
        <taxon>Pseudomonadota</taxon>
        <taxon>Alphaproteobacteria</taxon>
        <taxon>Hyphomicrobiales</taxon>
        <taxon>Rhizobiaceae</taxon>
        <taxon>Hoeflea</taxon>
    </lineage>
</organism>
<dbReference type="Gene3D" id="1.10.1200.10">
    <property type="entry name" value="ACP-like"/>
    <property type="match status" value="1"/>
</dbReference>
<accession>A0A317PED4</accession>
<evidence type="ECO:0000313" key="1">
    <source>
        <dbReference type="EMBL" id="PWV97094.1"/>
    </source>
</evidence>
<evidence type="ECO:0000313" key="2">
    <source>
        <dbReference type="Proteomes" id="UP000246352"/>
    </source>
</evidence>
<dbReference type="SUPFAM" id="SSF47336">
    <property type="entry name" value="ACP-like"/>
    <property type="match status" value="1"/>
</dbReference>
<keyword evidence="2" id="KW-1185">Reference proteome</keyword>
<name>A0A317PED4_9HYPH</name>
<comment type="caution">
    <text evidence="1">The sequence shown here is derived from an EMBL/GenBank/DDBJ whole genome shotgun (WGS) entry which is preliminary data.</text>
</comment>
<dbReference type="RefSeq" id="WP_110034150.1">
    <property type="nucleotide sequence ID" value="NZ_QGTR01000007.1"/>
</dbReference>
<dbReference type="OrthoDB" id="2625323at2"/>
<dbReference type="EMBL" id="QGTR01000007">
    <property type="protein sequence ID" value="PWV97094.1"/>
    <property type="molecule type" value="Genomic_DNA"/>
</dbReference>
<protein>
    <submittedName>
        <fullName evidence="1">Phosphopantetheine binding protein</fullName>
    </submittedName>
</protein>
<reference evidence="1 2" key="1">
    <citation type="submission" date="2018-05" db="EMBL/GenBank/DDBJ databases">
        <title>Genomic Encyclopedia of Type Strains, Phase IV (KMG-IV): sequencing the most valuable type-strain genomes for metagenomic binning, comparative biology and taxonomic classification.</title>
        <authorList>
            <person name="Goeker M."/>
        </authorList>
    </citation>
    <scope>NUCLEOTIDE SEQUENCE [LARGE SCALE GENOMIC DNA]</scope>
    <source>
        <strain evidence="1 2">DSM 16791</strain>
    </source>
</reference>
<proteinExistence type="predicted"/>
<gene>
    <name evidence="1" type="ORF">DFR52_1075</name>
</gene>
<dbReference type="Proteomes" id="UP000246352">
    <property type="component" value="Unassembled WGS sequence"/>
</dbReference>
<dbReference type="AlphaFoldDB" id="A0A317PED4"/>
<sequence>MKSTTFSQDMLAYIAGNSAVPNMHFDEATDLIETGIIDSFSIMSLLAFIAEKTGVRVELEDLVLDTIRSVRAMNESFNLGAS</sequence>